<keyword evidence="6 7" id="KW-0472">Membrane</keyword>
<feature type="transmembrane region" description="Helical" evidence="7">
    <location>
        <begin position="152"/>
        <end position="170"/>
    </location>
</feature>
<keyword evidence="5 7" id="KW-0408">Iron</keyword>
<feature type="transmembrane region" description="Helical" evidence="7">
    <location>
        <begin position="182"/>
        <end position="197"/>
    </location>
</feature>
<feature type="transmembrane region" description="Helical" evidence="7">
    <location>
        <begin position="83"/>
        <end position="101"/>
    </location>
</feature>
<comment type="caution">
    <text evidence="9">The sequence shown here is derived from an EMBL/GenBank/DDBJ whole genome shotgun (WGS) entry which is preliminary data.</text>
</comment>
<evidence type="ECO:0000259" key="8">
    <source>
        <dbReference type="Pfam" id="PF01794"/>
    </source>
</evidence>
<reference evidence="9 10" key="1">
    <citation type="submission" date="2021-12" db="EMBL/GenBank/DDBJ databases">
        <title>Genome seq of p7.</title>
        <authorList>
            <person name="Seo T."/>
        </authorList>
    </citation>
    <scope>NUCLEOTIDE SEQUENCE [LARGE SCALE GENOMIC DNA]</scope>
    <source>
        <strain evidence="9 10">P7</strain>
    </source>
</reference>
<feature type="transmembrane region" description="Helical" evidence="7">
    <location>
        <begin position="58"/>
        <end position="76"/>
    </location>
</feature>
<dbReference type="InterPro" id="IPR022837">
    <property type="entry name" value="MsrQ-like"/>
</dbReference>
<comment type="cofactor">
    <cofactor evidence="7">
        <name>FMN</name>
        <dbReference type="ChEBI" id="CHEBI:58210"/>
    </cofactor>
    <text evidence="7">Binds 1 FMN per subunit.</text>
</comment>
<keyword evidence="7" id="KW-0288">FMN</keyword>
<dbReference type="Pfam" id="PF01794">
    <property type="entry name" value="Ferric_reduct"/>
    <property type="match status" value="1"/>
</dbReference>
<evidence type="ECO:0000256" key="1">
    <source>
        <dbReference type="ARBA" id="ARBA00004141"/>
    </source>
</evidence>
<dbReference type="PANTHER" id="PTHR36964">
    <property type="entry name" value="PROTEIN-METHIONINE-SULFOXIDE REDUCTASE HEME-BINDING SUBUNIT MSRQ"/>
    <property type="match status" value="1"/>
</dbReference>
<name>A0ABS8XCW0_9BURK</name>
<comment type="similarity">
    <text evidence="7">Belongs to the MsrQ family.</text>
</comment>
<comment type="function">
    <text evidence="7">Part of the MsrPQ system that repairs oxidized periplasmic proteins containing methionine sulfoxide residues (Met-O), using respiratory chain electrons. Thus protects these proteins from oxidative-stress damage caused by reactive species of oxygen and chlorine generated by the host defense mechanisms. MsrPQ is essential for the maintenance of envelope integrity under bleach stress, rescuing a wide series of structurally unrelated periplasmic proteins from methionine oxidation. MsrQ provides electrons for reduction to the reductase catalytic subunit MsrP, using the quinone pool of the respiratory chain.</text>
</comment>
<keyword evidence="3 7" id="KW-0812">Transmembrane</keyword>
<dbReference type="HAMAP" id="MF_01207">
    <property type="entry name" value="MsrQ"/>
    <property type="match status" value="1"/>
</dbReference>
<gene>
    <name evidence="7" type="primary">msrQ</name>
    <name evidence="9" type="ORF">LXT12_09835</name>
</gene>
<comment type="subcellular location">
    <subcellularLocation>
        <location evidence="7">Cell membrane</location>
        <topology evidence="7">Multi-pass membrane protein</topology>
    </subcellularLocation>
    <subcellularLocation>
        <location evidence="1">Membrane</location>
        <topology evidence="1">Multi-pass membrane protein</topology>
    </subcellularLocation>
</comment>
<evidence type="ECO:0000313" key="9">
    <source>
        <dbReference type="EMBL" id="MCE4537548.1"/>
    </source>
</evidence>
<organism evidence="9 10">
    <name type="scientific">Pelomonas caseinilytica</name>
    <dbReference type="NCBI Taxonomy" id="2906763"/>
    <lineage>
        <taxon>Bacteria</taxon>
        <taxon>Pseudomonadati</taxon>
        <taxon>Pseudomonadota</taxon>
        <taxon>Betaproteobacteria</taxon>
        <taxon>Burkholderiales</taxon>
        <taxon>Sphaerotilaceae</taxon>
        <taxon>Roseateles</taxon>
    </lineage>
</organism>
<dbReference type="Proteomes" id="UP001201463">
    <property type="component" value="Unassembled WGS sequence"/>
</dbReference>
<keyword evidence="10" id="KW-1185">Reference proteome</keyword>
<evidence type="ECO:0000256" key="2">
    <source>
        <dbReference type="ARBA" id="ARBA00022448"/>
    </source>
</evidence>
<dbReference type="EMBL" id="JAJTWT010000003">
    <property type="protein sequence ID" value="MCE4537548.1"/>
    <property type="molecule type" value="Genomic_DNA"/>
</dbReference>
<comment type="subunit">
    <text evidence="7">Heterodimer of a catalytic subunit (MsrP) and a heme-binding subunit (MsrQ).</text>
</comment>
<keyword evidence="4 7" id="KW-1133">Transmembrane helix</keyword>
<comment type="cofactor">
    <cofactor evidence="7">
        <name>heme b</name>
        <dbReference type="ChEBI" id="CHEBI:60344"/>
    </cofactor>
    <text evidence="7">Binds 1 heme b (iron(II)-protoporphyrin IX) group per subunit.</text>
</comment>
<evidence type="ECO:0000256" key="6">
    <source>
        <dbReference type="ARBA" id="ARBA00023136"/>
    </source>
</evidence>
<evidence type="ECO:0000256" key="4">
    <source>
        <dbReference type="ARBA" id="ARBA00022989"/>
    </source>
</evidence>
<comment type="caution">
    <text evidence="7">Lacks conserved residue(s) required for the propagation of feature annotation.</text>
</comment>
<dbReference type="InterPro" id="IPR013130">
    <property type="entry name" value="Fe3_Rdtase_TM_dom"/>
</dbReference>
<sequence length="205" mass="22805">MRAGLTRALLHPVAKPALFLLCLAPLAWLFYGAAANQLGANPAEALIRRLGDWTLRGLWLTLAVTPLRELTGLAALARFRRMLGVFSFTYASLHLLAYGWLDMGLDFGEIARDIAKRPFILMGFTAWTLMLPLAATSFNRAIKALGAPRWRALHRAVYAIAVIALMHFIWMRAGKHNFAEPAVYGVILAALLGWRLWKRPSAKRG</sequence>
<feature type="domain" description="Ferric oxidoreductase" evidence="8">
    <location>
        <begin position="60"/>
        <end position="164"/>
    </location>
</feature>
<keyword evidence="7" id="KW-0349">Heme</keyword>
<accession>A0ABS8XCW0</accession>
<keyword evidence="7" id="KW-0285">Flavoprotein</keyword>
<keyword evidence="7" id="KW-0479">Metal-binding</keyword>
<evidence type="ECO:0000256" key="3">
    <source>
        <dbReference type="ARBA" id="ARBA00022692"/>
    </source>
</evidence>
<dbReference type="RefSeq" id="WP_233391534.1">
    <property type="nucleotide sequence ID" value="NZ_JAJTWT010000003.1"/>
</dbReference>
<evidence type="ECO:0000313" key="10">
    <source>
        <dbReference type="Proteomes" id="UP001201463"/>
    </source>
</evidence>
<keyword evidence="7" id="KW-1003">Cell membrane</keyword>
<keyword evidence="2 7" id="KW-0813">Transport</keyword>
<protein>
    <recommendedName>
        <fullName evidence="7">Protein-methionine-sulfoxide reductase heme-binding subunit MsrQ</fullName>
    </recommendedName>
    <alternativeName>
        <fullName evidence="7">Flavocytochrome MsrQ</fullName>
    </alternativeName>
</protein>
<feature type="transmembrane region" description="Helical" evidence="7">
    <location>
        <begin position="121"/>
        <end position="140"/>
    </location>
</feature>
<evidence type="ECO:0000256" key="7">
    <source>
        <dbReference type="HAMAP-Rule" id="MF_01207"/>
    </source>
</evidence>
<dbReference type="PANTHER" id="PTHR36964:SF1">
    <property type="entry name" value="PROTEIN-METHIONINE-SULFOXIDE REDUCTASE HEME-BINDING SUBUNIT MSRQ"/>
    <property type="match status" value="1"/>
</dbReference>
<proteinExistence type="inferred from homology"/>
<evidence type="ECO:0000256" key="5">
    <source>
        <dbReference type="ARBA" id="ARBA00023004"/>
    </source>
</evidence>
<keyword evidence="7" id="KW-0249">Electron transport</keyword>